<name>A0AAJ2X190_XANCA</name>
<dbReference type="Proteomes" id="UP001297361">
    <property type="component" value="Unassembled WGS sequence"/>
</dbReference>
<protein>
    <submittedName>
        <fullName evidence="1">Uncharacterized protein</fullName>
    </submittedName>
</protein>
<reference evidence="1" key="1">
    <citation type="submission" date="2021-10" db="EMBL/GenBank/DDBJ databases">
        <authorList>
            <person name="Hussein R."/>
            <person name="Harrison J."/>
            <person name="Studholme D.J."/>
            <person name="Vicente J."/>
            <person name="Grant M."/>
        </authorList>
    </citation>
    <scope>NUCLEOTIDE SEQUENCE</scope>
    <source>
        <strain evidence="1">NCPPB 2970</strain>
    </source>
</reference>
<dbReference type="AlphaFoldDB" id="A0AAJ2X190"/>
<evidence type="ECO:0000313" key="2">
    <source>
        <dbReference type="Proteomes" id="UP001297361"/>
    </source>
</evidence>
<accession>A0AAJ2X190</accession>
<comment type="caution">
    <text evidence="1">The sequence shown here is derived from an EMBL/GenBank/DDBJ whole genome shotgun (WGS) entry which is preliminary data.</text>
</comment>
<proteinExistence type="predicted"/>
<sequence>MTRARALSSCGSKPAWCWATCRQHDGASFEQGKPILLEGVDLDGLLDGQVRRLPDRTER</sequence>
<reference evidence="1" key="2">
    <citation type="submission" date="2024-01" db="EMBL/GenBank/DDBJ databases">
        <title>Long-read genome sequencing of X. campestris pv. papavericola.</title>
        <authorList>
            <person name="Hussain R.M.F."/>
            <person name="Greer S."/>
            <person name="Harrison J."/>
            <person name="Grant M."/>
            <person name="Vicente J."/>
            <person name="Studholme D.J."/>
        </authorList>
    </citation>
    <scope>NUCLEOTIDE SEQUENCE</scope>
    <source>
        <strain evidence="1">NCPPB 2970</strain>
    </source>
</reference>
<dbReference type="EMBL" id="JAJFNJ020000003">
    <property type="protein sequence ID" value="MEC3887137.1"/>
    <property type="molecule type" value="Genomic_DNA"/>
</dbReference>
<gene>
    <name evidence="1" type="ORF">LLE72_005035</name>
</gene>
<evidence type="ECO:0000313" key="1">
    <source>
        <dbReference type="EMBL" id="MEC3887137.1"/>
    </source>
</evidence>
<organism evidence="1 2">
    <name type="scientific">Xanthomonas campestris pv. papavericola</name>
    <dbReference type="NCBI Taxonomy" id="487881"/>
    <lineage>
        <taxon>Bacteria</taxon>
        <taxon>Pseudomonadati</taxon>
        <taxon>Pseudomonadota</taxon>
        <taxon>Gammaproteobacteria</taxon>
        <taxon>Lysobacterales</taxon>
        <taxon>Lysobacteraceae</taxon>
        <taxon>Xanthomonas</taxon>
    </lineage>
</organism>
<dbReference type="RefSeq" id="WP_228425366.1">
    <property type="nucleotide sequence ID" value="NZ_JAJFNJ020000003.1"/>
</dbReference>